<dbReference type="Proteomes" id="UP000195437">
    <property type="component" value="Chromosome"/>
</dbReference>
<keyword evidence="2" id="KW-1185">Reference proteome</keyword>
<dbReference type="AlphaFoldDB" id="A0A1Y0IIL7"/>
<gene>
    <name evidence="1" type="ORF">CBW65_03885</name>
</gene>
<evidence type="ECO:0000313" key="1">
    <source>
        <dbReference type="EMBL" id="ARU60298.1"/>
    </source>
</evidence>
<dbReference type="OrthoDB" id="4098707at2"/>
<organism evidence="1 2">
    <name type="scientific">Tumebacillus avium</name>
    <dbReference type="NCBI Taxonomy" id="1903704"/>
    <lineage>
        <taxon>Bacteria</taxon>
        <taxon>Bacillati</taxon>
        <taxon>Bacillota</taxon>
        <taxon>Bacilli</taxon>
        <taxon>Bacillales</taxon>
        <taxon>Alicyclobacillaceae</taxon>
        <taxon>Tumebacillus</taxon>
    </lineage>
</organism>
<sequence length="220" mass="25512">MSLVRFLKLHDWAMPPKKEKVQGVESQMNARRWLVQERVKGACYPYRMGKEIGWTIYSPINIEIFPVEEVQIKGSSEDVHEVGRMLGIDFWMARDNMFLGIKPAGWFQVQQALVDGMWQGLFLPNGERTFEWRMGWGIEIPDDYVLLIQPLEGEENFVVHPGLLFAKSLAKFNQGLGFGIAFEPKRQHLIRKGDPLAKLLVFHKSALEIKEEIIERQESR</sequence>
<dbReference type="RefSeq" id="WP_087455685.1">
    <property type="nucleotide sequence ID" value="NZ_CP021434.1"/>
</dbReference>
<dbReference type="EMBL" id="CP021434">
    <property type="protein sequence ID" value="ARU60298.1"/>
    <property type="molecule type" value="Genomic_DNA"/>
</dbReference>
<evidence type="ECO:0000313" key="2">
    <source>
        <dbReference type="Proteomes" id="UP000195437"/>
    </source>
</evidence>
<protein>
    <submittedName>
        <fullName evidence="1">Uncharacterized protein</fullName>
    </submittedName>
</protein>
<name>A0A1Y0IIL7_9BACL</name>
<reference evidence="2" key="1">
    <citation type="submission" date="2017-05" db="EMBL/GenBank/DDBJ databases">
        <authorList>
            <person name="Sung H."/>
        </authorList>
    </citation>
    <scope>NUCLEOTIDE SEQUENCE [LARGE SCALE GENOMIC DNA]</scope>
    <source>
        <strain evidence="2">AR23208</strain>
    </source>
</reference>
<dbReference type="KEGG" id="tum:CBW65_03885"/>
<proteinExistence type="predicted"/>
<accession>A0A1Y0IIL7</accession>